<gene>
    <name evidence="1" type="ORF">HSB1_28210</name>
</gene>
<comment type="caution">
    <text evidence="1">The sequence shown here is derived from an EMBL/GenBank/DDBJ whole genome shotgun (WGS) entry which is preliminary data.</text>
</comment>
<sequence>MQCQQCGQVGDWIGESSEWTAVGQSASLFECESCGNTQYTNG</sequence>
<proteinExistence type="predicted"/>
<dbReference type="Proteomes" id="UP000007813">
    <property type="component" value="Unassembled WGS sequence"/>
</dbReference>
<accession>J2ZFD2</accession>
<organism evidence="1 2">
    <name type="scientific">Halogranum salarium B-1</name>
    <dbReference type="NCBI Taxonomy" id="1210908"/>
    <lineage>
        <taxon>Archaea</taxon>
        <taxon>Methanobacteriati</taxon>
        <taxon>Methanobacteriota</taxon>
        <taxon>Stenosarchaea group</taxon>
        <taxon>Halobacteria</taxon>
        <taxon>Halobacteriales</taxon>
        <taxon>Haloferacaceae</taxon>
    </lineage>
</organism>
<protein>
    <submittedName>
        <fullName evidence="1">Uncharacterized protein</fullName>
    </submittedName>
</protein>
<evidence type="ECO:0000313" key="2">
    <source>
        <dbReference type="Proteomes" id="UP000007813"/>
    </source>
</evidence>
<name>J2ZFD2_9EURY</name>
<dbReference type="AlphaFoldDB" id="J2ZFD2"/>
<dbReference type="RefSeq" id="WP_009375536.1">
    <property type="nucleotide sequence ID" value="NZ_ALJD01000006.1"/>
</dbReference>
<reference evidence="1 2" key="1">
    <citation type="journal article" date="2012" name="J. Bacteriol.">
        <title>Draft Genome Sequence of the Extremely Halophilic Archaeon Halogranum salarium B-1T.</title>
        <authorList>
            <person name="Kim K.K."/>
            <person name="Lee K.C."/>
            <person name="Lee J.S."/>
        </authorList>
    </citation>
    <scope>NUCLEOTIDE SEQUENCE [LARGE SCALE GENOMIC DNA]</scope>
    <source>
        <strain evidence="1 2">B-1</strain>
    </source>
</reference>
<dbReference type="EMBL" id="ALJD01000006">
    <property type="protein sequence ID" value="EJN59400.1"/>
    <property type="molecule type" value="Genomic_DNA"/>
</dbReference>
<evidence type="ECO:0000313" key="1">
    <source>
        <dbReference type="EMBL" id="EJN59400.1"/>
    </source>
</evidence>